<dbReference type="PROSITE" id="PS51212">
    <property type="entry name" value="WSC"/>
    <property type="match status" value="2"/>
</dbReference>
<evidence type="ECO:0000256" key="4">
    <source>
        <dbReference type="ARBA" id="ARBA00022989"/>
    </source>
</evidence>
<keyword evidence="6" id="KW-0325">Glycoprotein</keyword>
<evidence type="ECO:0000313" key="10">
    <source>
        <dbReference type="Proteomes" id="UP000016922"/>
    </source>
</evidence>
<dbReference type="OrthoDB" id="5985073at2759"/>
<evidence type="ECO:0000259" key="8">
    <source>
        <dbReference type="PROSITE" id="PS51212"/>
    </source>
</evidence>
<name>S3DC41_GLAL2</name>
<dbReference type="KEGG" id="glz:GLAREA_05335"/>
<feature type="chain" id="PRO_5004508349" evidence="7">
    <location>
        <begin position="26"/>
        <end position="243"/>
    </location>
</feature>
<keyword evidence="5" id="KW-0472">Membrane</keyword>
<comment type="subcellular location">
    <subcellularLocation>
        <location evidence="1">Membrane</location>
        <topology evidence="1">Single-pass membrane protein</topology>
    </subcellularLocation>
</comment>
<gene>
    <name evidence="9" type="ORF">GLAREA_05335</name>
</gene>
<sequence>MRSVIMSSSALALGLLASTSYGLVAQDSSLSRRQAPAYSYLGCYTEGTGVRALGSFNSVNHTTMTVELCAGLCTSTYTLFGLEYGGECWCANVFGTGSVSAPETDCSFPCPGNATETCGAGNRLNVYSTAPAPPAAPQHVLTAGPYTRIGCYTEGNGTRALSGAQDINYASQTVEKCATFCAAGSYAVMGVEYGGECYCGSAASFAASGSTLAPDTDCNMLCAGSPAEFCGAGNRLDTYQITA</sequence>
<dbReference type="OMA" id="CHCGTGL"/>
<evidence type="ECO:0000256" key="5">
    <source>
        <dbReference type="ARBA" id="ARBA00023136"/>
    </source>
</evidence>
<organism evidence="9 10">
    <name type="scientific">Glarea lozoyensis (strain ATCC 20868 / MF5171)</name>
    <dbReference type="NCBI Taxonomy" id="1116229"/>
    <lineage>
        <taxon>Eukaryota</taxon>
        <taxon>Fungi</taxon>
        <taxon>Dikarya</taxon>
        <taxon>Ascomycota</taxon>
        <taxon>Pezizomycotina</taxon>
        <taxon>Leotiomycetes</taxon>
        <taxon>Helotiales</taxon>
        <taxon>Helotiaceae</taxon>
        <taxon>Glarea</taxon>
    </lineage>
</organism>
<evidence type="ECO:0000313" key="9">
    <source>
        <dbReference type="EMBL" id="EPE35997.1"/>
    </source>
</evidence>
<dbReference type="SMART" id="SM00321">
    <property type="entry name" value="WSC"/>
    <property type="match status" value="2"/>
</dbReference>
<feature type="domain" description="WSC" evidence="8">
    <location>
        <begin position="145"/>
        <end position="242"/>
    </location>
</feature>
<proteinExistence type="predicted"/>
<reference evidence="9 10" key="1">
    <citation type="journal article" date="2013" name="BMC Genomics">
        <title>Genomics-driven discovery of the pneumocandin biosynthetic gene cluster in the fungus Glarea lozoyensis.</title>
        <authorList>
            <person name="Chen L."/>
            <person name="Yue Q."/>
            <person name="Zhang X."/>
            <person name="Xiang M."/>
            <person name="Wang C."/>
            <person name="Li S."/>
            <person name="Che Y."/>
            <person name="Ortiz-Lopez F.J."/>
            <person name="Bills G.F."/>
            <person name="Liu X."/>
            <person name="An Z."/>
        </authorList>
    </citation>
    <scope>NUCLEOTIDE SEQUENCE [LARGE SCALE GENOMIC DNA]</scope>
    <source>
        <strain evidence="10">ATCC 20868 / MF5171</strain>
    </source>
</reference>
<dbReference type="HOGENOM" id="CLU_063916_2_2_1"/>
<dbReference type="EMBL" id="KE145353">
    <property type="protein sequence ID" value="EPE35997.1"/>
    <property type="molecule type" value="Genomic_DNA"/>
</dbReference>
<evidence type="ECO:0000256" key="7">
    <source>
        <dbReference type="SAM" id="SignalP"/>
    </source>
</evidence>
<evidence type="ECO:0000256" key="6">
    <source>
        <dbReference type="ARBA" id="ARBA00023180"/>
    </source>
</evidence>
<dbReference type="AlphaFoldDB" id="S3DC41"/>
<evidence type="ECO:0000256" key="3">
    <source>
        <dbReference type="ARBA" id="ARBA00022729"/>
    </source>
</evidence>
<evidence type="ECO:0000256" key="2">
    <source>
        <dbReference type="ARBA" id="ARBA00022692"/>
    </source>
</evidence>
<dbReference type="GO" id="GO:0005886">
    <property type="term" value="C:plasma membrane"/>
    <property type="evidence" value="ECO:0007669"/>
    <property type="project" value="TreeGrafter"/>
</dbReference>
<dbReference type="PANTHER" id="PTHR24269:SF16">
    <property type="entry name" value="PROTEIN SLG1"/>
    <property type="match status" value="1"/>
</dbReference>
<evidence type="ECO:0000256" key="1">
    <source>
        <dbReference type="ARBA" id="ARBA00004167"/>
    </source>
</evidence>
<dbReference type="PANTHER" id="PTHR24269">
    <property type="entry name" value="KREMEN PROTEIN"/>
    <property type="match status" value="1"/>
</dbReference>
<protein>
    <submittedName>
        <fullName evidence="9">WSC containing protein</fullName>
    </submittedName>
</protein>
<keyword evidence="4" id="KW-1133">Transmembrane helix</keyword>
<accession>S3DC41</accession>
<keyword evidence="3 7" id="KW-0732">Signal</keyword>
<dbReference type="InterPro" id="IPR051836">
    <property type="entry name" value="Kremen_rcpt"/>
</dbReference>
<keyword evidence="2" id="KW-0812">Transmembrane</keyword>
<dbReference type="Proteomes" id="UP000016922">
    <property type="component" value="Unassembled WGS sequence"/>
</dbReference>
<dbReference type="GeneID" id="19464389"/>
<dbReference type="InterPro" id="IPR002889">
    <property type="entry name" value="WSC_carb-bd"/>
</dbReference>
<feature type="domain" description="WSC" evidence="8">
    <location>
        <begin position="37"/>
        <end position="130"/>
    </location>
</feature>
<dbReference type="Pfam" id="PF01822">
    <property type="entry name" value="WSC"/>
    <property type="match status" value="2"/>
</dbReference>
<dbReference type="RefSeq" id="XP_008076815.1">
    <property type="nucleotide sequence ID" value="XM_008078624.1"/>
</dbReference>
<dbReference type="eggNOG" id="KOG4157">
    <property type="taxonomic scope" value="Eukaryota"/>
</dbReference>
<feature type="signal peptide" evidence="7">
    <location>
        <begin position="1"/>
        <end position="25"/>
    </location>
</feature>
<keyword evidence="10" id="KW-1185">Reference proteome</keyword>